<dbReference type="Gene3D" id="1.10.3720.10">
    <property type="entry name" value="MetI-like"/>
    <property type="match status" value="1"/>
</dbReference>
<dbReference type="CDD" id="cd06261">
    <property type="entry name" value="TM_PBP2"/>
    <property type="match status" value="1"/>
</dbReference>
<comment type="subcellular location">
    <subcellularLocation>
        <location evidence="1 7">Cell membrane</location>
        <topology evidence="1 7">Multi-pass membrane protein</topology>
    </subcellularLocation>
</comment>
<organism evidence="9 10">
    <name type="scientific">Roseburia inulinivorans</name>
    <dbReference type="NCBI Taxonomy" id="360807"/>
    <lineage>
        <taxon>Bacteria</taxon>
        <taxon>Bacillati</taxon>
        <taxon>Bacillota</taxon>
        <taxon>Clostridia</taxon>
        <taxon>Lachnospirales</taxon>
        <taxon>Lachnospiraceae</taxon>
        <taxon>Roseburia</taxon>
    </lineage>
</organism>
<feature type="transmembrane region" description="Helical" evidence="7">
    <location>
        <begin position="150"/>
        <end position="171"/>
    </location>
</feature>
<feature type="transmembrane region" description="Helical" evidence="7">
    <location>
        <begin position="192"/>
        <end position="218"/>
    </location>
</feature>
<feature type="transmembrane region" description="Helical" evidence="7">
    <location>
        <begin position="83"/>
        <end position="105"/>
    </location>
</feature>
<dbReference type="InterPro" id="IPR000515">
    <property type="entry name" value="MetI-like"/>
</dbReference>
<reference evidence="9 10" key="1">
    <citation type="submission" date="2018-08" db="EMBL/GenBank/DDBJ databases">
        <title>A genome reference for cultivated species of the human gut microbiota.</title>
        <authorList>
            <person name="Zou Y."/>
            <person name="Xue W."/>
            <person name="Luo G."/>
        </authorList>
    </citation>
    <scope>NUCLEOTIDE SEQUENCE [LARGE SCALE GENOMIC DNA]</scope>
    <source>
        <strain evidence="9 10">AM32-8LB</strain>
    </source>
</reference>
<gene>
    <name evidence="9" type="ORF">DW813_01300</name>
</gene>
<accession>A0A396AMU5</accession>
<keyword evidence="5 7" id="KW-1133">Transmembrane helix</keyword>
<protein>
    <submittedName>
        <fullName evidence="9">Carbohydrate ABC transporter permease</fullName>
    </submittedName>
</protein>
<evidence type="ECO:0000259" key="8">
    <source>
        <dbReference type="PROSITE" id="PS50928"/>
    </source>
</evidence>
<feature type="transmembrane region" description="Helical" evidence="7">
    <location>
        <begin position="21"/>
        <end position="42"/>
    </location>
</feature>
<dbReference type="Pfam" id="PF00528">
    <property type="entry name" value="BPD_transp_1"/>
    <property type="match status" value="1"/>
</dbReference>
<keyword evidence="2 7" id="KW-0813">Transport</keyword>
<keyword evidence="4 7" id="KW-0812">Transmembrane</keyword>
<dbReference type="GO" id="GO:0055085">
    <property type="term" value="P:transmembrane transport"/>
    <property type="evidence" value="ECO:0007669"/>
    <property type="project" value="InterPro"/>
</dbReference>
<sequence>MAKKVNLEHQPRKASSVIKTSIVSVIFILYMFPFLLVLVNSLKRKVNIVKHPLQILDDAGLQWVNYKNAIEKMDFIRSFGNSFIITAVSVVLLIVFSSMAAYIFVRTDWKACKISFFAMMASMVIPFQVIMIPLVSIYGGKLGILNSRTVLILMNFGFGASMCTFMCHGFIKSNVPIALEEAARIDGCGPHGIFFKIVFPLMKPILSTIAILEVLGLWNDYLLPSLVLGKKNLYTLPLAIRTFYGTFTNDYGNIMAGLTLSIIPIVIVYVFLQKYIVGGVIAGAVKS</sequence>
<dbReference type="InterPro" id="IPR035906">
    <property type="entry name" value="MetI-like_sf"/>
</dbReference>
<comment type="similarity">
    <text evidence="7">Belongs to the binding-protein-dependent transport system permease family.</text>
</comment>
<name>A0A396AMU5_9FIRM</name>
<evidence type="ECO:0000256" key="3">
    <source>
        <dbReference type="ARBA" id="ARBA00022475"/>
    </source>
</evidence>
<keyword evidence="6 7" id="KW-0472">Membrane</keyword>
<dbReference type="EMBL" id="QSIQ01000001">
    <property type="protein sequence ID" value="RHD06534.1"/>
    <property type="molecule type" value="Genomic_DNA"/>
</dbReference>
<evidence type="ECO:0000256" key="2">
    <source>
        <dbReference type="ARBA" id="ARBA00022448"/>
    </source>
</evidence>
<evidence type="ECO:0000313" key="9">
    <source>
        <dbReference type="EMBL" id="RHD06534.1"/>
    </source>
</evidence>
<proteinExistence type="inferred from homology"/>
<evidence type="ECO:0000256" key="5">
    <source>
        <dbReference type="ARBA" id="ARBA00022989"/>
    </source>
</evidence>
<evidence type="ECO:0000256" key="1">
    <source>
        <dbReference type="ARBA" id="ARBA00004651"/>
    </source>
</evidence>
<feature type="transmembrane region" description="Helical" evidence="7">
    <location>
        <begin position="117"/>
        <end position="138"/>
    </location>
</feature>
<dbReference type="SUPFAM" id="SSF161098">
    <property type="entry name" value="MetI-like"/>
    <property type="match status" value="1"/>
</dbReference>
<evidence type="ECO:0000256" key="4">
    <source>
        <dbReference type="ARBA" id="ARBA00022692"/>
    </source>
</evidence>
<dbReference type="PROSITE" id="PS50928">
    <property type="entry name" value="ABC_TM1"/>
    <property type="match status" value="1"/>
</dbReference>
<dbReference type="PANTHER" id="PTHR43744">
    <property type="entry name" value="ABC TRANSPORTER PERMEASE PROTEIN MG189-RELATED-RELATED"/>
    <property type="match status" value="1"/>
</dbReference>
<keyword evidence="3" id="KW-1003">Cell membrane</keyword>
<dbReference type="GO" id="GO:0005886">
    <property type="term" value="C:plasma membrane"/>
    <property type="evidence" value="ECO:0007669"/>
    <property type="project" value="UniProtKB-SubCell"/>
</dbReference>
<dbReference type="Proteomes" id="UP000266391">
    <property type="component" value="Unassembled WGS sequence"/>
</dbReference>
<comment type="caution">
    <text evidence="9">The sequence shown here is derived from an EMBL/GenBank/DDBJ whole genome shotgun (WGS) entry which is preliminary data.</text>
</comment>
<dbReference type="RefSeq" id="WP_118091826.1">
    <property type="nucleotide sequence ID" value="NZ_QSIQ01000001.1"/>
</dbReference>
<evidence type="ECO:0000313" key="10">
    <source>
        <dbReference type="Proteomes" id="UP000266391"/>
    </source>
</evidence>
<evidence type="ECO:0000256" key="7">
    <source>
        <dbReference type="RuleBase" id="RU363032"/>
    </source>
</evidence>
<dbReference type="PANTHER" id="PTHR43744:SF8">
    <property type="entry name" value="SN-GLYCEROL-3-PHOSPHATE TRANSPORT SYSTEM PERMEASE PROTEIN UGPE"/>
    <property type="match status" value="1"/>
</dbReference>
<feature type="domain" description="ABC transmembrane type-1" evidence="8">
    <location>
        <begin position="79"/>
        <end position="272"/>
    </location>
</feature>
<evidence type="ECO:0000256" key="6">
    <source>
        <dbReference type="ARBA" id="ARBA00023136"/>
    </source>
</evidence>
<feature type="transmembrane region" description="Helical" evidence="7">
    <location>
        <begin position="251"/>
        <end position="272"/>
    </location>
</feature>
<dbReference type="AlphaFoldDB" id="A0A396AMU5"/>